<dbReference type="EMBL" id="AMPO01000001">
    <property type="protein sequence ID" value="EKF87019.1"/>
    <property type="molecule type" value="Genomic_DNA"/>
</dbReference>
<evidence type="ECO:0000313" key="7">
    <source>
        <dbReference type="EMBL" id="EKF87019.1"/>
    </source>
</evidence>
<accession>K2RF48</accession>
<protein>
    <submittedName>
        <fullName evidence="7">LemA family protein</fullName>
    </submittedName>
</protein>
<name>K2RF48_METFP</name>
<dbReference type="Gene3D" id="1.20.1440.20">
    <property type="entry name" value="LemA-like domain"/>
    <property type="match status" value="1"/>
</dbReference>
<dbReference type="Pfam" id="PF04011">
    <property type="entry name" value="LemA"/>
    <property type="match status" value="1"/>
</dbReference>
<reference evidence="7 8" key="1">
    <citation type="journal article" date="2012" name="J. Bacteriol.">
        <title>Draft genome sequence of Methanobacterium formicicum DSM 3637, an archaebacterium isolated from the methane producer amoeba Pelomyxa palustris.</title>
        <authorList>
            <person name="Gutierrez G."/>
        </authorList>
    </citation>
    <scope>NUCLEOTIDE SEQUENCE [LARGE SCALE GENOMIC DNA]</scope>
    <source>
        <strain evidence="8">DSM 3637 / PP1</strain>
    </source>
</reference>
<dbReference type="PANTHER" id="PTHR34478">
    <property type="entry name" value="PROTEIN LEMA"/>
    <property type="match status" value="1"/>
</dbReference>
<dbReference type="Proteomes" id="UP000007360">
    <property type="component" value="Unassembled WGS sequence"/>
</dbReference>
<comment type="subcellular location">
    <subcellularLocation>
        <location evidence="1">Membrane</location>
        <topology evidence="1">Single-pass membrane protein</topology>
    </subcellularLocation>
</comment>
<keyword evidence="3 6" id="KW-0812">Transmembrane</keyword>
<keyword evidence="8" id="KW-1185">Reference proteome</keyword>
<dbReference type="OrthoDB" id="9363at2157"/>
<evidence type="ECO:0000313" key="8">
    <source>
        <dbReference type="Proteomes" id="UP000007360"/>
    </source>
</evidence>
<evidence type="ECO:0000256" key="3">
    <source>
        <dbReference type="ARBA" id="ARBA00022692"/>
    </source>
</evidence>
<gene>
    <name evidence="7" type="ORF">A994_01995</name>
</gene>
<evidence type="ECO:0000256" key="6">
    <source>
        <dbReference type="SAM" id="Phobius"/>
    </source>
</evidence>
<feature type="transmembrane region" description="Helical" evidence="6">
    <location>
        <begin position="6"/>
        <end position="23"/>
    </location>
</feature>
<evidence type="ECO:0000256" key="5">
    <source>
        <dbReference type="ARBA" id="ARBA00023136"/>
    </source>
</evidence>
<evidence type="ECO:0000256" key="2">
    <source>
        <dbReference type="ARBA" id="ARBA00008854"/>
    </source>
</evidence>
<dbReference type="SUPFAM" id="SSF140478">
    <property type="entry name" value="LemA-like"/>
    <property type="match status" value="1"/>
</dbReference>
<keyword evidence="5 6" id="KW-0472">Membrane</keyword>
<dbReference type="PANTHER" id="PTHR34478:SF2">
    <property type="entry name" value="MEMBRANE PROTEIN"/>
    <property type="match status" value="1"/>
</dbReference>
<dbReference type="AlphaFoldDB" id="K2RF48"/>
<comment type="similarity">
    <text evidence="2">Belongs to the LemA family.</text>
</comment>
<evidence type="ECO:0000256" key="1">
    <source>
        <dbReference type="ARBA" id="ARBA00004167"/>
    </source>
</evidence>
<comment type="caution">
    <text evidence="7">The sequence shown here is derived from an EMBL/GenBank/DDBJ whole genome shotgun (WGS) entry which is preliminary data.</text>
</comment>
<dbReference type="RefSeq" id="WP_004029594.1">
    <property type="nucleotide sequence ID" value="NZ_AMPO01000001.1"/>
</dbReference>
<dbReference type="PATRIC" id="fig|1204725.3.peg.401"/>
<dbReference type="GO" id="GO:0016020">
    <property type="term" value="C:membrane"/>
    <property type="evidence" value="ECO:0007669"/>
    <property type="project" value="UniProtKB-SubCell"/>
</dbReference>
<proteinExistence type="inferred from homology"/>
<organism evidence="7 8">
    <name type="scientific">Methanobacterium formicicum (strain DSM 3637 / PP1)</name>
    <dbReference type="NCBI Taxonomy" id="1204725"/>
    <lineage>
        <taxon>Archaea</taxon>
        <taxon>Methanobacteriati</taxon>
        <taxon>Methanobacteriota</taxon>
        <taxon>Methanomada group</taxon>
        <taxon>Methanobacteria</taxon>
        <taxon>Methanobacteriales</taxon>
        <taxon>Methanobacteriaceae</taxon>
        <taxon>Methanobacterium</taxon>
    </lineage>
</organism>
<dbReference type="InterPro" id="IPR023353">
    <property type="entry name" value="LemA-like_dom_sf"/>
</dbReference>
<sequence>MLIELIILIIIILVVIVFVYLYNSLIQLRNRVKNAWSQIDVQLNRRADLIPNLVETVKGYAKHEKTVFEKVTEARSGLMNAKTVQETAEANNMLTDTLKSLFAVAENYPELKANENFLKLQSQLEETENKIAYSRQFYNDTVLMYNNKCQMFPSNLLANSFNFKEAEFFEIEETKREVPKVEF</sequence>
<evidence type="ECO:0000256" key="4">
    <source>
        <dbReference type="ARBA" id="ARBA00022989"/>
    </source>
</evidence>
<keyword evidence="4 6" id="KW-1133">Transmembrane helix</keyword>
<dbReference type="InterPro" id="IPR007156">
    <property type="entry name" value="MamQ_LemA"/>
</dbReference>